<dbReference type="Proteomes" id="UP001313282">
    <property type="component" value="Unassembled WGS sequence"/>
</dbReference>
<dbReference type="GO" id="GO:0000981">
    <property type="term" value="F:DNA-binding transcription factor activity, RNA polymerase II-specific"/>
    <property type="evidence" value="ECO:0007669"/>
    <property type="project" value="TreeGrafter"/>
</dbReference>
<dbReference type="Pfam" id="PF01753">
    <property type="entry name" value="zf-MYND"/>
    <property type="match status" value="1"/>
</dbReference>
<organism evidence="6 7">
    <name type="scientific">Orbilia javanica</name>
    <dbReference type="NCBI Taxonomy" id="47235"/>
    <lineage>
        <taxon>Eukaryota</taxon>
        <taxon>Fungi</taxon>
        <taxon>Dikarya</taxon>
        <taxon>Ascomycota</taxon>
        <taxon>Pezizomycotina</taxon>
        <taxon>Orbiliomycetes</taxon>
        <taxon>Orbiliales</taxon>
        <taxon>Orbiliaceae</taxon>
        <taxon>Orbilia</taxon>
    </lineage>
</organism>
<dbReference type="Gene3D" id="6.10.140.2220">
    <property type="match status" value="1"/>
</dbReference>
<sequence length="236" mass="26925">MDVYSGKIIRSYLPEYYGNTVYAPDDCCVMCNKHPASACNQCRSIWYCSKSCQTKDWPTHKILCKAFTNEEPRPSPNHKRALFFPVDETKPRLIWVLCERKKAEDGGEWEKLHIKDYLGDTSFGRARMHYNPITNRRFTPPGSMRNDHAIFLQCREAGLVDGSSPNQSITATTMKSGEPPGTPWCGPVIAIRERGVDFYSDINLGDFRQTVDFLITYYRGEKNLLVSNGKVLLRAP</sequence>
<dbReference type="GO" id="GO:0005634">
    <property type="term" value="C:nucleus"/>
    <property type="evidence" value="ECO:0007669"/>
    <property type="project" value="TreeGrafter"/>
</dbReference>
<keyword evidence="1" id="KW-0479">Metal-binding</keyword>
<dbReference type="GO" id="GO:0008270">
    <property type="term" value="F:zinc ion binding"/>
    <property type="evidence" value="ECO:0007669"/>
    <property type="project" value="UniProtKB-KW"/>
</dbReference>
<gene>
    <name evidence="6" type="ORF">TWF718_004668</name>
</gene>
<evidence type="ECO:0000313" key="6">
    <source>
        <dbReference type="EMBL" id="KAK6351510.1"/>
    </source>
</evidence>
<keyword evidence="2 4" id="KW-0863">Zinc-finger</keyword>
<protein>
    <recommendedName>
        <fullName evidence="5">MYND-type domain-containing protein</fullName>
    </recommendedName>
</protein>
<proteinExistence type="predicted"/>
<accession>A0AAN8NBW2</accession>
<evidence type="ECO:0000313" key="7">
    <source>
        <dbReference type="Proteomes" id="UP001313282"/>
    </source>
</evidence>
<evidence type="ECO:0000256" key="3">
    <source>
        <dbReference type="ARBA" id="ARBA00022833"/>
    </source>
</evidence>
<evidence type="ECO:0000256" key="4">
    <source>
        <dbReference type="PROSITE-ProRule" id="PRU00134"/>
    </source>
</evidence>
<dbReference type="InterPro" id="IPR002893">
    <property type="entry name" value="Znf_MYND"/>
</dbReference>
<dbReference type="InterPro" id="IPR024119">
    <property type="entry name" value="TF_DEAF-1"/>
</dbReference>
<dbReference type="EMBL" id="JAVHNR010000002">
    <property type="protein sequence ID" value="KAK6351510.1"/>
    <property type="molecule type" value="Genomic_DNA"/>
</dbReference>
<name>A0AAN8NBW2_9PEZI</name>
<dbReference type="PROSITE" id="PS50865">
    <property type="entry name" value="ZF_MYND_2"/>
    <property type="match status" value="1"/>
</dbReference>
<evidence type="ECO:0000259" key="5">
    <source>
        <dbReference type="PROSITE" id="PS50865"/>
    </source>
</evidence>
<comment type="caution">
    <text evidence="6">The sequence shown here is derived from an EMBL/GenBank/DDBJ whole genome shotgun (WGS) entry which is preliminary data.</text>
</comment>
<dbReference type="SUPFAM" id="SSF144232">
    <property type="entry name" value="HIT/MYND zinc finger-like"/>
    <property type="match status" value="1"/>
</dbReference>
<keyword evidence="7" id="KW-1185">Reference proteome</keyword>
<dbReference type="PANTHER" id="PTHR10237">
    <property type="entry name" value="DEFORMED EPIDERMAL AUTOREGULATORY FACTOR 1 HOMOLOG SUPPRESSIN"/>
    <property type="match status" value="1"/>
</dbReference>
<keyword evidence="3" id="KW-0862">Zinc</keyword>
<evidence type="ECO:0000256" key="1">
    <source>
        <dbReference type="ARBA" id="ARBA00022723"/>
    </source>
</evidence>
<reference evidence="6 7" key="1">
    <citation type="submission" date="2019-10" db="EMBL/GenBank/DDBJ databases">
        <authorList>
            <person name="Palmer J.M."/>
        </authorList>
    </citation>
    <scope>NUCLEOTIDE SEQUENCE [LARGE SCALE GENOMIC DNA]</scope>
    <source>
        <strain evidence="6 7">TWF718</strain>
    </source>
</reference>
<feature type="domain" description="MYND-type" evidence="5">
    <location>
        <begin position="28"/>
        <end position="64"/>
    </location>
</feature>
<dbReference type="PANTHER" id="PTHR10237:SF14">
    <property type="entry name" value="MYND-TYPE DOMAIN-CONTAINING PROTEIN"/>
    <property type="match status" value="1"/>
</dbReference>
<dbReference type="AlphaFoldDB" id="A0AAN8NBW2"/>
<evidence type="ECO:0000256" key="2">
    <source>
        <dbReference type="ARBA" id="ARBA00022771"/>
    </source>
</evidence>